<dbReference type="SUPFAM" id="SSF117856">
    <property type="entry name" value="AF0104/ALDC/Ptd012-like"/>
    <property type="match status" value="1"/>
</dbReference>
<dbReference type="PANTHER" id="PTHR31500:SF96">
    <property type="entry name" value="AT-HOOK MOTIF NUCLEAR-LOCALIZED PROTEIN 7"/>
    <property type="match status" value="1"/>
</dbReference>
<keyword evidence="3 4" id="KW-0804">Transcription</keyword>
<keyword evidence="6" id="KW-1133">Transmembrane helix</keyword>
<accession>A0ABD3ULC6</accession>
<reference evidence="8 9" key="1">
    <citation type="submission" date="2024-12" db="EMBL/GenBank/DDBJ databases">
        <title>The unique morphological basis and parallel evolutionary history of personate flowers in Penstemon.</title>
        <authorList>
            <person name="Depatie T.H."/>
            <person name="Wessinger C.A."/>
        </authorList>
    </citation>
    <scope>NUCLEOTIDE SEQUENCE [LARGE SCALE GENOMIC DNA]</scope>
    <source>
        <strain evidence="8">WTNN_2</strain>
        <tissue evidence="8">Leaf</tissue>
    </source>
</reference>
<dbReference type="InterPro" id="IPR039605">
    <property type="entry name" value="AHL"/>
</dbReference>
<proteinExistence type="predicted"/>
<dbReference type="CDD" id="cd11378">
    <property type="entry name" value="DUF296"/>
    <property type="match status" value="1"/>
</dbReference>
<evidence type="ECO:0000256" key="1">
    <source>
        <dbReference type="ARBA" id="ARBA00023015"/>
    </source>
</evidence>
<keyword evidence="1 4" id="KW-0805">Transcription regulation</keyword>
<dbReference type="EMBL" id="JBJXBP010000001">
    <property type="protein sequence ID" value="KAL3850341.1"/>
    <property type="molecule type" value="Genomic_DNA"/>
</dbReference>
<keyword evidence="2 4" id="KW-0238">DNA-binding</keyword>
<keyword evidence="4" id="KW-0539">Nucleus</keyword>
<dbReference type="GO" id="GO:0003680">
    <property type="term" value="F:minor groove of adenine-thymine-rich DNA binding"/>
    <property type="evidence" value="ECO:0007669"/>
    <property type="project" value="UniProtKB-UniRule"/>
</dbReference>
<keyword evidence="9" id="KW-1185">Reference proteome</keyword>
<keyword evidence="6" id="KW-0472">Membrane</keyword>
<evidence type="ECO:0000256" key="5">
    <source>
        <dbReference type="SAM" id="MobiDB-lite"/>
    </source>
</evidence>
<comment type="function">
    <text evidence="4">Transcription factor that specifically binds AT-rich DNA sequences related to the nuclear matrix attachment regions (MARs).</text>
</comment>
<feature type="transmembrane region" description="Helical" evidence="6">
    <location>
        <begin position="212"/>
        <end position="234"/>
    </location>
</feature>
<organism evidence="8 9">
    <name type="scientific">Penstemon smallii</name>
    <dbReference type="NCBI Taxonomy" id="265156"/>
    <lineage>
        <taxon>Eukaryota</taxon>
        <taxon>Viridiplantae</taxon>
        <taxon>Streptophyta</taxon>
        <taxon>Embryophyta</taxon>
        <taxon>Tracheophyta</taxon>
        <taxon>Spermatophyta</taxon>
        <taxon>Magnoliopsida</taxon>
        <taxon>eudicotyledons</taxon>
        <taxon>Gunneridae</taxon>
        <taxon>Pentapetalae</taxon>
        <taxon>asterids</taxon>
        <taxon>lamiids</taxon>
        <taxon>Lamiales</taxon>
        <taxon>Plantaginaceae</taxon>
        <taxon>Cheloneae</taxon>
        <taxon>Penstemon</taxon>
    </lineage>
</organism>
<evidence type="ECO:0000256" key="4">
    <source>
        <dbReference type="RuleBase" id="RU367031"/>
    </source>
</evidence>
<evidence type="ECO:0000313" key="9">
    <source>
        <dbReference type="Proteomes" id="UP001634393"/>
    </source>
</evidence>
<gene>
    <name evidence="8" type="ORF">ACJIZ3_012223</name>
</gene>
<dbReference type="Gene3D" id="3.30.1330.80">
    <property type="entry name" value="Hypothetical protein, similar to alpha- acetolactate decarboxylase, domain 2"/>
    <property type="match status" value="1"/>
</dbReference>
<dbReference type="GO" id="GO:0005634">
    <property type="term" value="C:nucleus"/>
    <property type="evidence" value="ECO:0007669"/>
    <property type="project" value="UniProtKB-SubCell"/>
</dbReference>
<dbReference type="Pfam" id="PF03479">
    <property type="entry name" value="PCC"/>
    <property type="match status" value="1"/>
</dbReference>
<comment type="subcellular location">
    <subcellularLocation>
        <location evidence="4">Nucleus</location>
    </subcellularLocation>
</comment>
<evidence type="ECO:0000256" key="2">
    <source>
        <dbReference type="ARBA" id="ARBA00023125"/>
    </source>
</evidence>
<dbReference type="AlphaFoldDB" id="A0ABD3ULC6"/>
<feature type="region of interest" description="Disordered" evidence="5">
    <location>
        <begin position="34"/>
        <end position="99"/>
    </location>
</feature>
<dbReference type="Proteomes" id="UP001634393">
    <property type="component" value="Unassembled WGS sequence"/>
</dbReference>
<feature type="region of interest" description="Disordered" evidence="5">
    <location>
        <begin position="271"/>
        <end position="320"/>
    </location>
</feature>
<name>A0ABD3ULC6_9LAMI</name>
<dbReference type="InterPro" id="IPR005175">
    <property type="entry name" value="PPC_dom"/>
</dbReference>
<feature type="compositionally biased region" description="Acidic residues" evidence="5">
    <location>
        <begin position="296"/>
        <end position="305"/>
    </location>
</feature>
<comment type="domain">
    <text evidence="4">The PPC domain mediates interactions between AHL proteins.</text>
</comment>
<dbReference type="PROSITE" id="PS51742">
    <property type="entry name" value="PPC"/>
    <property type="match status" value="1"/>
</dbReference>
<sequence>MEDQNNDIVPLAAPEAVAEAETEVLTVSEAEEVAVGEENGDQGEVAVSGGEEAAPEVRVMKKRGRPRKEVRDFMMEPEYSSPPPEKRGRGRPKGSGKWQTLASASFGGATAVEAKGGFKPHVLSIDSGEDVYEKLWSFSQNTPDSVLVLSASGTVSIAHLRQPSILRGGVLRHEGRYDIVDLKGSHTYTGNGGHRGKNCLLSAQLVDHNNKYFGGAVAGPLIAVGPVLLILATFKEVSNDQMSKMRHQVEPPRKRHRSKVAMAQLHTPNGRLSAAVNNGTSSTVVPPTPVLAPPQVDDDDDDDEVMNGLDAVEDSPQPDGFVAGDVLSEFDAATGLID</sequence>
<evidence type="ECO:0000256" key="6">
    <source>
        <dbReference type="SAM" id="Phobius"/>
    </source>
</evidence>
<evidence type="ECO:0000256" key="3">
    <source>
        <dbReference type="ARBA" id="ARBA00023163"/>
    </source>
</evidence>
<evidence type="ECO:0000259" key="7">
    <source>
        <dbReference type="PROSITE" id="PS51742"/>
    </source>
</evidence>
<protein>
    <recommendedName>
        <fullName evidence="4">AT-hook motif nuclear-localized protein</fullName>
    </recommendedName>
</protein>
<comment type="caution">
    <text evidence="8">The sequence shown here is derived from an EMBL/GenBank/DDBJ whole genome shotgun (WGS) entry which is preliminary data.</text>
</comment>
<feature type="domain" description="PPC" evidence="7">
    <location>
        <begin position="114"/>
        <end position="255"/>
    </location>
</feature>
<dbReference type="PANTHER" id="PTHR31500">
    <property type="entry name" value="AT-HOOK MOTIF NUCLEAR-LOCALIZED PROTEIN 9"/>
    <property type="match status" value="1"/>
</dbReference>
<keyword evidence="6" id="KW-0812">Transmembrane</keyword>
<evidence type="ECO:0000313" key="8">
    <source>
        <dbReference type="EMBL" id="KAL3850341.1"/>
    </source>
</evidence>